<keyword evidence="2" id="KW-1185">Reference proteome</keyword>
<evidence type="ECO:0000313" key="2">
    <source>
        <dbReference type="Proteomes" id="UP000308600"/>
    </source>
</evidence>
<evidence type="ECO:0000313" key="1">
    <source>
        <dbReference type="EMBL" id="TFK62407.1"/>
    </source>
</evidence>
<reference evidence="1 2" key="1">
    <citation type="journal article" date="2019" name="Nat. Ecol. Evol.">
        <title>Megaphylogeny resolves global patterns of mushroom evolution.</title>
        <authorList>
            <person name="Varga T."/>
            <person name="Krizsan K."/>
            <person name="Foldi C."/>
            <person name="Dima B."/>
            <person name="Sanchez-Garcia M."/>
            <person name="Sanchez-Ramirez S."/>
            <person name="Szollosi G.J."/>
            <person name="Szarkandi J.G."/>
            <person name="Papp V."/>
            <person name="Albert L."/>
            <person name="Andreopoulos W."/>
            <person name="Angelini C."/>
            <person name="Antonin V."/>
            <person name="Barry K.W."/>
            <person name="Bougher N.L."/>
            <person name="Buchanan P."/>
            <person name="Buyck B."/>
            <person name="Bense V."/>
            <person name="Catcheside P."/>
            <person name="Chovatia M."/>
            <person name="Cooper J."/>
            <person name="Damon W."/>
            <person name="Desjardin D."/>
            <person name="Finy P."/>
            <person name="Geml J."/>
            <person name="Haridas S."/>
            <person name="Hughes K."/>
            <person name="Justo A."/>
            <person name="Karasinski D."/>
            <person name="Kautmanova I."/>
            <person name="Kiss B."/>
            <person name="Kocsube S."/>
            <person name="Kotiranta H."/>
            <person name="LaButti K.M."/>
            <person name="Lechner B.E."/>
            <person name="Liimatainen K."/>
            <person name="Lipzen A."/>
            <person name="Lukacs Z."/>
            <person name="Mihaltcheva S."/>
            <person name="Morgado L.N."/>
            <person name="Niskanen T."/>
            <person name="Noordeloos M.E."/>
            <person name="Ohm R.A."/>
            <person name="Ortiz-Santana B."/>
            <person name="Ovrebo C."/>
            <person name="Racz N."/>
            <person name="Riley R."/>
            <person name="Savchenko A."/>
            <person name="Shiryaev A."/>
            <person name="Soop K."/>
            <person name="Spirin V."/>
            <person name="Szebenyi C."/>
            <person name="Tomsovsky M."/>
            <person name="Tulloss R.E."/>
            <person name="Uehling J."/>
            <person name="Grigoriev I.V."/>
            <person name="Vagvolgyi C."/>
            <person name="Papp T."/>
            <person name="Martin F.M."/>
            <person name="Miettinen O."/>
            <person name="Hibbett D.S."/>
            <person name="Nagy L.G."/>
        </authorList>
    </citation>
    <scope>NUCLEOTIDE SEQUENCE [LARGE SCALE GENOMIC DNA]</scope>
    <source>
        <strain evidence="1 2">NL-1719</strain>
    </source>
</reference>
<accession>A0ACD3AC33</accession>
<dbReference type="Proteomes" id="UP000308600">
    <property type="component" value="Unassembled WGS sequence"/>
</dbReference>
<dbReference type="EMBL" id="ML208584">
    <property type="protein sequence ID" value="TFK62407.1"/>
    <property type="molecule type" value="Genomic_DNA"/>
</dbReference>
<gene>
    <name evidence="1" type="ORF">BDN72DRAFT_392358</name>
</gene>
<organism evidence="1 2">
    <name type="scientific">Pluteus cervinus</name>
    <dbReference type="NCBI Taxonomy" id="181527"/>
    <lineage>
        <taxon>Eukaryota</taxon>
        <taxon>Fungi</taxon>
        <taxon>Dikarya</taxon>
        <taxon>Basidiomycota</taxon>
        <taxon>Agaricomycotina</taxon>
        <taxon>Agaricomycetes</taxon>
        <taxon>Agaricomycetidae</taxon>
        <taxon>Agaricales</taxon>
        <taxon>Pluteineae</taxon>
        <taxon>Pluteaceae</taxon>
        <taxon>Pluteus</taxon>
    </lineage>
</organism>
<sequence length="306" mass="34609">MAHTSESTGRIPFVVGDTTYYTWYKLYGQLPTPGTRPVIALHGGPGMSHDYMLPHRIIFEQAGIPVIFYDQLGNGESSHIPEAPPTFWTPELFMDELDNLLKHFGIFDDFDLLGNSWGGMLAGQYAATRRPAGLNRLIVSNSPASEELYVSGLNNLLAKFPQEIQDALKTHEEDDTLEAQEYRDALRQFQGKHMCTIVPWPAKLKESFVAVEKNPSVALTMFGPYTFKTSGTQHNWSIVDILHQIRCPTLLIGSAQDTVQPEAVVPWWTRVPKIKWVNLEHSSHLPHFEEPDRYFDVVIDFLKASL</sequence>
<protein>
    <submittedName>
        <fullName evidence="1">Proline-specific peptidase</fullName>
    </submittedName>
</protein>
<proteinExistence type="predicted"/>
<name>A0ACD3AC33_9AGAR</name>